<dbReference type="Pfam" id="PF00106">
    <property type="entry name" value="adh_short"/>
    <property type="match status" value="1"/>
</dbReference>
<sequence>MELNGKLIWITGASSGIGEATAKRLAGAGAIVALSARRAERLKEIEHAISESGGKAYTLPMDVTDKESVARVGNELEDLGGAAALVNNAGVMPLSPLLSGRVEEWERMIDVNLRGALYAIHAVLPAMAKRESGHVVNISSVAARVTFPSAAVYSATKAGLSAVSEGLRREGLRYNIRVTDIQPGAVDTELPEGITHERVREAVRDNLYAEGSPILRAEDIAEAVYYALVQPDHVDINQILLRPTIQAD</sequence>
<keyword evidence="2" id="KW-0560">Oxidoreductase</keyword>
<proteinExistence type="inferred from homology"/>
<dbReference type="Gene3D" id="3.40.50.720">
    <property type="entry name" value="NAD(P)-binding Rossmann-like Domain"/>
    <property type="match status" value="1"/>
</dbReference>
<dbReference type="InterPro" id="IPR002347">
    <property type="entry name" value="SDR_fam"/>
</dbReference>
<dbReference type="InterPro" id="IPR020904">
    <property type="entry name" value="Sc_DH/Rdtase_CS"/>
</dbReference>
<dbReference type="PRINTS" id="PR00081">
    <property type="entry name" value="GDHRDH"/>
</dbReference>
<name>A0A076YI55_9GAMM</name>
<organism evidence="5">
    <name type="scientific">Arhodomonas sp. Seminole</name>
    <dbReference type="NCBI Taxonomy" id="1204713"/>
    <lineage>
        <taxon>Bacteria</taxon>
        <taxon>Pseudomonadati</taxon>
        <taxon>Pseudomonadota</taxon>
        <taxon>Gammaproteobacteria</taxon>
        <taxon>Chromatiales</taxon>
        <taxon>Ectothiorhodospiraceae</taxon>
        <taxon>Arhodomonas</taxon>
    </lineage>
</organism>
<dbReference type="SUPFAM" id="SSF51735">
    <property type="entry name" value="NAD(P)-binding Rossmann-fold domains"/>
    <property type="match status" value="1"/>
</dbReference>
<evidence type="ECO:0000259" key="4">
    <source>
        <dbReference type="SMART" id="SM00822"/>
    </source>
</evidence>
<comment type="similarity">
    <text evidence="1 3">Belongs to the short-chain dehydrogenases/reductases (SDR) family.</text>
</comment>
<dbReference type="PANTHER" id="PTHR44196:SF1">
    <property type="entry name" value="DEHYDROGENASE_REDUCTASE SDR FAMILY MEMBER 7B"/>
    <property type="match status" value="1"/>
</dbReference>
<dbReference type="SMART" id="SM00822">
    <property type="entry name" value="PKS_KR"/>
    <property type="match status" value="1"/>
</dbReference>
<dbReference type="PROSITE" id="PS00061">
    <property type="entry name" value="ADH_SHORT"/>
    <property type="match status" value="1"/>
</dbReference>
<evidence type="ECO:0000256" key="2">
    <source>
        <dbReference type="ARBA" id="ARBA00023002"/>
    </source>
</evidence>
<accession>A0A076YI55</accession>
<dbReference type="InterPro" id="IPR036291">
    <property type="entry name" value="NAD(P)-bd_dom_sf"/>
</dbReference>
<evidence type="ECO:0000256" key="1">
    <source>
        <dbReference type="ARBA" id="ARBA00006484"/>
    </source>
</evidence>
<dbReference type="FunFam" id="3.40.50.720:FF:000047">
    <property type="entry name" value="NADP-dependent L-serine/L-allo-threonine dehydrogenase"/>
    <property type="match status" value="1"/>
</dbReference>
<evidence type="ECO:0000313" key="5">
    <source>
        <dbReference type="EMBL" id="AIK66570.1"/>
    </source>
</evidence>
<dbReference type="GO" id="GO:0016020">
    <property type="term" value="C:membrane"/>
    <property type="evidence" value="ECO:0007669"/>
    <property type="project" value="TreeGrafter"/>
</dbReference>
<dbReference type="PANTHER" id="PTHR44196">
    <property type="entry name" value="DEHYDROGENASE/REDUCTASE SDR FAMILY MEMBER 7B"/>
    <property type="match status" value="1"/>
</dbReference>
<dbReference type="EMBL" id="KJ829517">
    <property type="protein sequence ID" value="AIK66570.1"/>
    <property type="molecule type" value="Genomic_DNA"/>
</dbReference>
<dbReference type="PRINTS" id="PR00080">
    <property type="entry name" value="SDRFAMILY"/>
</dbReference>
<feature type="domain" description="Ketoreductase" evidence="4">
    <location>
        <begin position="6"/>
        <end position="184"/>
    </location>
</feature>
<dbReference type="InterPro" id="IPR057326">
    <property type="entry name" value="KR_dom"/>
</dbReference>
<dbReference type="AlphaFoldDB" id="A0A076YI55"/>
<evidence type="ECO:0000256" key="3">
    <source>
        <dbReference type="RuleBase" id="RU000363"/>
    </source>
</evidence>
<protein>
    <recommendedName>
        <fullName evidence="4">Ketoreductase domain-containing protein</fullName>
    </recommendedName>
</protein>
<reference evidence="5" key="1">
    <citation type="submission" date="2014-04" db="EMBL/GenBank/DDBJ databases">
        <title>Isolation and characterization of a novel Arhodomonas sp. strain Seminole and its Genetic Potential to Degrade Hydrocarbons at high salinity.</title>
        <authorList>
            <person name="Dalvi S."/>
            <person name="Nicholson C.A."/>
            <person name="Najar F.Z."/>
            <person name="Roe B.A."/>
            <person name="Canaan P."/>
            <person name="Hartson S.D."/>
            <person name="Fathepure B.Z."/>
        </authorList>
    </citation>
    <scope>NUCLEOTIDE SEQUENCE</scope>
    <source>
        <strain evidence="5">Seminole</strain>
    </source>
</reference>
<dbReference type="GO" id="GO:0016616">
    <property type="term" value="F:oxidoreductase activity, acting on the CH-OH group of donors, NAD or NADP as acceptor"/>
    <property type="evidence" value="ECO:0007669"/>
    <property type="project" value="UniProtKB-ARBA"/>
</dbReference>